<gene>
    <name evidence="3" type="ORF">BBJ29_009789</name>
</gene>
<feature type="region of interest" description="Disordered" evidence="1">
    <location>
        <begin position="1"/>
        <end position="27"/>
    </location>
</feature>
<dbReference type="Pfam" id="PF05225">
    <property type="entry name" value="HTH_psq"/>
    <property type="match status" value="1"/>
</dbReference>
<reference evidence="3 4" key="1">
    <citation type="submission" date="2018-07" db="EMBL/GenBank/DDBJ databases">
        <title>Genome sequencing of oomycete isolates from Chile give support for New Zealand origin for Phytophthora kernoviae and make available the first Nothophytophthora sp. genome.</title>
        <authorList>
            <person name="Studholme D.J."/>
            <person name="Sanfuentes E."/>
            <person name="Panda P."/>
            <person name="Hill R."/>
            <person name="Sambles C."/>
            <person name="Grant M."/>
            <person name="Williams N.M."/>
            <person name="Mcdougal R.L."/>
        </authorList>
    </citation>
    <scope>NUCLEOTIDE SEQUENCE [LARGE SCALE GENOMIC DNA]</scope>
    <source>
        <strain evidence="3">Chile7</strain>
    </source>
</reference>
<dbReference type="AlphaFoldDB" id="A0A421FMT0"/>
<feature type="compositionally biased region" description="Low complexity" evidence="1">
    <location>
        <begin position="180"/>
        <end position="199"/>
    </location>
</feature>
<feature type="compositionally biased region" description="Basic and acidic residues" evidence="1">
    <location>
        <begin position="210"/>
        <end position="221"/>
    </location>
</feature>
<dbReference type="EMBL" id="MBAD02002487">
    <property type="protein sequence ID" value="RLN47136.1"/>
    <property type="molecule type" value="Genomic_DNA"/>
</dbReference>
<feature type="compositionally biased region" description="Low complexity" evidence="1">
    <location>
        <begin position="122"/>
        <end position="143"/>
    </location>
</feature>
<dbReference type="GO" id="GO:0003677">
    <property type="term" value="F:DNA binding"/>
    <property type="evidence" value="ECO:0007669"/>
    <property type="project" value="InterPro"/>
</dbReference>
<dbReference type="Proteomes" id="UP000284657">
    <property type="component" value="Unassembled WGS sequence"/>
</dbReference>
<feature type="region of interest" description="Disordered" evidence="1">
    <location>
        <begin position="111"/>
        <end position="154"/>
    </location>
</feature>
<evidence type="ECO:0000259" key="2">
    <source>
        <dbReference type="Pfam" id="PF05225"/>
    </source>
</evidence>
<evidence type="ECO:0000313" key="4">
    <source>
        <dbReference type="Proteomes" id="UP000284657"/>
    </source>
</evidence>
<name>A0A421FMT0_9STRA</name>
<feature type="compositionally biased region" description="Polar residues" evidence="1">
    <location>
        <begin position="223"/>
        <end position="240"/>
    </location>
</feature>
<sequence length="536" mass="58426">MATACDEPSAASPQRPRLDSPSPSPLQDIRRYLSEDAEQEVVAVLCEQFRHEQRITSDDVRFVARSIASHNGALAIPSNFPPMRWILDFKRVHDFTQFSSFVRGLPTRINVGRSSRSETGSDSRSTNSIARVTGSSVNSTGSSGDEEERELIGRSYSVGQPSYYIRYAMRPSYDSDSYLQMHHSQRQQQQHAQQQRRSMVVNGRRTSASRQKDGRGGDPEKLGSNSSNGSFDSENGTTTGSSSNASVVASAPASSVSTRKNYESQDGSSTSNEKRGYKLSHTVPPETWENAIAAVEQQGMSLRSAAKMYGVHFAALHRRVKKRAQGGSAKGISGYFHPSDEAGIMRVVVARAELGVLMTFDELMKLVETAALRKLPDISVDAARKLIARFQSRNEQSIRHIIVDWPPPRPTVATSSGNDISQQQHYHLEHPGYDYGSEATTAHRSFATRSADGSGGAATAAAVATAPPVLFQLPSRIGSFSPSYGSTSRSTTMNGVRKPMGVGDALPTPPKQSQRLVAVGMRAPRDKDTNRPVMFV</sequence>
<feature type="domain" description="HTH psq-type" evidence="2">
    <location>
        <begin position="288"/>
        <end position="323"/>
    </location>
</feature>
<evidence type="ECO:0000313" key="3">
    <source>
        <dbReference type="EMBL" id="RLN47136.1"/>
    </source>
</evidence>
<dbReference type="Gene3D" id="1.10.10.60">
    <property type="entry name" value="Homeodomain-like"/>
    <property type="match status" value="1"/>
</dbReference>
<accession>A0A421FMT0</accession>
<evidence type="ECO:0000256" key="1">
    <source>
        <dbReference type="SAM" id="MobiDB-lite"/>
    </source>
</evidence>
<dbReference type="InterPro" id="IPR007889">
    <property type="entry name" value="HTH_Psq"/>
</dbReference>
<proteinExistence type="predicted"/>
<feature type="compositionally biased region" description="Low complexity" evidence="1">
    <location>
        <begin position="12"/>
        <end position="27"/>
    </location>
</feature>
<feature type="compositionally biased region" description="Low complexity" evidence="1">
    <location>
        <begin position="241"/>
        <end position="257"/>
    </location>
</feature>
<feature type="region of interest" description="Disordered" evidence="1">
    <location>
        <begin position="180"/>
        <end position="278"/>
    </location>
</feature>
<organism evidence="3 4">
    <name type="scientific">Phytophthora kernoviae</name>
    <dbReference type="NCBI Taxonomy" id="325452"/>
    <lineage>
        <taxon>Eukaryota</taxon>
        <taxon>Sar</taxon>
        <taxon>Stramenopiles</taxon>
        <taxon>Oomycota</taxon>
        <taxon>Peronosporomycetes</taxon>
        <taxon>Peronosporales</taxon>
        <taxon>Peronosporaceae</taxon>
        <taxon>Phytophthora</taxon>
    </lineage>
</organism>
<comment type="caution">
    <text evidence="3">The sequence shown here is derived from an EMBL/GenBank/DDBJ whole genome shotgun (WGS) entry which is preliminary data.</text>
</comment>
<protein>
    <recommendedName>
        <fullName evidence="2">HTH psq-type domain-containing protein</fullName>
    </recommendedName>
</protein>